<sequence length="420" mass="46712">YLPFPLLGGESAAPAERGDMGNAQKKPHGRGGEGGPSPHTDHNSHGSHWKNRGGIAEKYKVNQQDSTSDKGLWNGAQGSGRRDSKGARPVGGDGSNLDAPCGALPPPLARLKNEGNLFFKNGQFADALDKYSQAITGFTDSGRFSVLWCCVYINRACYLKDGNSSSIDITGLTRSLELQPFSLKPLLRRAMAYETMERYRQAYVDYKTVLQIDISVQAAHDSVNRITRLLIEQDGEQWREKLPEIPLVPLSAQQHRREEPPSAEVLQARAEKAKQHAAQKTEVCFNSLKQEGNEFVKKGLFQEALRTYSECLKLKPEECPIYTNRALCFLKLDMFAEAKQDCDSALRLEPANKKAFYRRAMANKGLKDYLACSSDLQEVLQQDPNVAEAEKELEEVTLLLRQSLARDHLATPGGLYPSLR</sequence>
<feature type="region of interest" description="Disordered" evidence="6">
    <location>
        <begin position="1"/>
        <end position="99"/>
    </location>
</feature>
<proteinExistence type="predicted"/>
<name>A0A8C8FWC2_ONCTS</name>
<keyword evidence="8" id="KW-1185">Reference proteome</keyword>
<dbReference type="InterPro" id="IPR051982">
    <property type="entry name" value="CiliaryAsmbly_MitoImport"/>
</dbReference>
<comment type="subcellular location">
    <subcellularLocation>
        <location evidence="1">Cytoplasm</location>
    </subcellularLocation>
</comment>
<evidence type="ECO:0000256" key="5">
    <source>
        <dbReference type="PROSITE-ProRule" id="PRU00339"/>
    </source>
</evidence>
<evidence type="ECO:0000256" key="1">
    <source>
        <dbReference type="ARBA" id="ARBA00004496"/>
    </source>
</evidence>
<dbReference type="InterPro" id="IPR019734">
    <property type="entry name" value="TPR_rpt"/>
</dbReference>
<protein>
    <recommendedName>
        <fullName evidence="9">Sperm associated antigen 1</fullName>
    </recommendedName>
</protein>
<accession>A0A8C8FWC2</accession>
<keyword evidence="2" id="KW-0963">Cytoplasm</keyword>
<dbReference type="Ensembl" id="ENSOTST00005044124.2">
    <property type="protein sequence ID" value="ENSOTSP00005040551.2"/>
    <property type="gene ID" value="ENSOTSG00005019358.2"/>
</dbReference>
<evidence type="ECO:0008006" key="9">
    <source>
        <dbReference type="Google" id="ProtNLM"/>
    </source>
</evidence>
<evidence type="ECO:0000256" key="4">
    <source>
        <dbReference type="ARBA" id="ARBA00022803"/>
    </source>
</evidence>
<evidence type="ECO:0000256" key="2">
    <source>
        <dbReference type="ARBA" id="ARBA00022490"/>
    </source>
</evidence>
<dbReference type="PANTHER" id="PTHR45984:SF3">
    <property type="entry name" value="SPERM-ASSOCIATED ANTIGEN 1"/>
    <property type="match status" value="1"/>
</dbReference>
<dbReference type="InterPro" id="IPR011990">
    <property type="entry name" value="TPR-like_helical_dom_sf"/>
</dbReference>
<keyword evidence="3" id="KW-0677">Repeat</keyword>
<reference evidence="7" key="2">
    <citation type="submission" date="2025-09" db="UniProtKB">
        <authorList>
            <consortium name="Ensembl"/>
        </authorList>
    </citation>
    <scope>IDENTIFICATION</scope>
</reference>
<dbReference type="SUPFAM" id="SSF48452">
    <property type="entry name" value="TPR-like"/>
    <property type="match status" value="2"/>
</dbReference>
<dbReference type="GO" id="GO:0005829">
    <property type="term" value="C:cytosol"/>
    <property type="evidence" value="ECO:0007669"/>
    <property type="project" value="TreeGrafter"/>
</dbReference>
<dbReference type="Gene3D" id="1.25.40.10">
    <property type="entry name" value="Tetratricopeptide repeat domain"/>
    <property type="match status" value="2"/>
</dbReference>
<evidence type="ECO:0000256" key="6">
    <source>
        <dbReference type="SAM" id="MobiDB-lite"/>
    </source>
</evidence>
<dbReference type="PROSITE" id="PS50005">
    <property type="entry name" value="TPR"/>
    <property type="match status" value="1"/>
</dbReference>
<evidence type="ECO:0000313" key="8">
    <source>
        <dbReference type="Proteomes" id="UP000694402"/>
    </source>
</evidence>
<keyword evidence="4 5" id="KW-0802">TPR repeat</keyword>
<dbReference type="AlphaFoldDB" id="A0A8C8FWC2"/>
<dbReference type="GeneTree" id="ENSGT00940000154697"/>
<reference evidence="7" key="1">
    <citation type="submission" date="2025-08" db="UniProtKB">
        <authorList>
            <consortium name="Ensembl"/>
        </authorList>
    </citation>
    <scope>IDENTIFICATION</scope>
</reference>
<feature type="repeat" description="TPR" evidence="5">
    <location>
        <begin position="285"/>
        <end position="318"/>
    </location>
</feature>
<evidence type="ECO:0000313" key="7">
    <source>
        <dbReference type="Ensembl" id="ENSOTSP00005040551.2"/>
    </source>
</evidence>
<dbReference type="Proteomes" id="UP000694402">
    <property type="component" value="Unassembled WGS sequence"/>
</dbReference>
<evidence type="ECO:0000256" key="3">
    <source>
        <dbReference type="ARBA" id="ARBA00022737"/>
    </source>
</evidence>
<dbReference type="Pfam" id="PF13181">
    <property type="entry name" value="TPR_8"/>
    <property type="match status" value="1"/>
</dbReference>
<dbReference type="PANTHER" id="PTHR45984">
    <property type="entry name" value="RNA (RNA) POLYMERASE II ASSOCIATED PROTEIN HOMOLOG"/>
    <property type="match status" value="1"/>
</dbReference>
<organism evidence="7 8">
    <name type="scientific">Oncorhynchus tshawytscha</name>
    <name type="common">Chinook salmon</name>
    <name type="synonym">Salmo tshawytscha</name>
    <dbReference type="NCBI Taxonomy" id="74940"/>
    <lineage>
        <taxon>Eukaryota</taxon>
        <taxon>Metazoa</taxon>
        <taxon>Chordata</taxon>
        <taxon>Craniata</taxon>
        <taxon>Vertebrata</taxon>
        <taxon>Euteleostomi</taxon>
        <taxon>Actinopterygii</taxon>
        <taxon>Neopterygii</taxon>
        <taxon>Teleostei</taxon>
        <taxon>Protacanthopterygii</taxon>
        <taxon>Salmoniformes</taxon>
        <taxon>Salmonidae</taxon>
        <taxon>Salmoninae</taxon>
        <taxon>Oncorhynchus</taxon>
    </lineage>
</organism>
<dbReference type="SMART" id="SM00028">
    <property type="entry name" value="TPR"/>
    <property type="match status" value="5"/>
</dbReference>